<feature type="transmembrane region" description="Helical" evidence="1">
    <location>
        <begin position="305"/>
        <end position="322"/>
    </location>
</feature>
<sequence length="532" mass="54236">MTADTSAGRAVTWLAVRQVRRGATIVLVLVVGMSAMVATTYASTFTDTMDAAALAALAENPAIRTLFGQPVALDSAGGFTVWRTGTVLAVLVGVWALLTATRITRGAEDAGHWNLLLAGRIPLSTVVMRHATVLVAAVLLTGLATATALTTAGTPPVGAALHGASIALVGVFFAAAGVLAAQMLPNRAAASGATVALLSAGLLLRMIGDGVDALGWLRWLSPFGLAALSRPYHDNRIVPLVVLALAASILLTASTVATAHRDVQGSWLAPRTGRAPRLRLLGSIPAFALRRLLRPLAGWTAGVGAYYLLIGLLAVSMTTFLADNPRFADLAVQAGFAGLGSVEGYVATMFALLAIPAGTFTAVRIAATATAETDRQLTLIYAGPVTRLRLLAAETATTAAGTVALTTLAGLATWIGARSAGAPLKLDAALTGATNVLPIAALCLAAAIFALGWLPRAVALVGSLPAAGGFLLQVVADSTGAPHWVGTLSPFAHLAPVPEVAPDWTGTLGMLVTVAILTVTGAIGYQRRDLNT</sequence>
<keyword evidence="1" id="KW-1133">Transmembrane helix</keyword>
<feature type="transmembrane region" description="Helical" evidence="1">
    <location>
        <begin position="159"/>
        <end position="181"/>
    </location>
</feature>
<comment type="caution">
    <text evidence="2">The sequence shown here is derived from an EMBL/GenBank/DDBJ whole genome shotgun (WGS) entry which is preliminary data.</text>
</comment>
<feature type="transmembrane region" description="Helical" evidence="1">
    <location>
        <begin position="428"/>
        <end position="451"/>
    </location>
</feature>
<organism evidence="2 3">
    <name type="scientific">Micromonospora echinofusca</name>
    <dbReference type="NCBI Taxonomy" id="47858"/>
    <lineage>
        <taxon>Bacteria</taxon>
        <taxon>Bacillati</taxon>
        <taxon>Actinomycetota</taxon>
        <taxon>Actinomycetes</taxon>
        <taxon>Micromonosporales</taxon>
        <taxon>Micromonosporaceae</taxon>
        <taxon>Micromonospora</taxon>
    </lineage>
</organism>
<feature type="transmembrane region" description="Helical" evidence="1">
    <location>
        <begin position="237"/>
        <end position="257"/>
    </location>
</feature>
<feature type="transmembrane region" description="Helical" evidence="1">
    <location>
        <begin position="342"/>
        <end position="367"/>
    </location>
</feature>
<evidence type="ECO:0000256" key="1">
    <source>
        <dbReference type="SAM" id="Phobius"/>
    </source>
</evidence>
<proteinExistence type="predicted"/>
<protein>
    <submittedName>
        <fullName evidence="2">Polyketide antibiotic transporter</fullName>
    </submittedName>
</protein>
<dbReference type="EMBL" id="WVUH01000049">
    <property type="protein sequence ID" value="MBO4206075.1"/>
    <property type="molecule type" value="Genomic_DNA"/>
</dbReference>
<reference evidence="2 3" key="1">
    <citation type="submission" date="2019-12" db="EMBL/GenBank/DDBJ databases">
        <title>Whole genome sequencing of endophytic Actinobacterium Micromonospora sp. MPMI6T.</title>
        <authorList>
            <person name="Evv R."/>
            <person name="Podile A.R."/>
        </authorList>
    </citation>
    <scope>NUCLEOTIDE SEQUENCE [LARGE SCALE GENOMIC DNA]</scope>
    <source>
        <strain evidence="2 3">MPMI6</strain>
    </source>
</reference>
<feature type="transmembrane region" description="Helical" evidence="1">
    <location>
        <begin position="80"/>
        <end position="98"/>
    </location>
</feature>
<evidence type="ECO:0000313" key="3">
    <source>
        <dbReference type="Proteomes" id="UP000823521"/>
    </source>
</evidence>
<accession>A0ABS3VNG8</accession>
<feature type="transmembrane region" description="Helical" evidence="1">
    <location>
        <begin position="388"/>
        <end position="416"/>
    </location>
</feature>
<keyword evidence="3" id="KW-1185">Reference proteome</keyword>
<keyword evidence="1" id="KW-0472">Membrane</keyword>
<feature type="transmembrane region" description="Helical" evidence="1">
    <location>
        <begin position="504"/>
        <end position="525"/>
    </location>
</feature>
<feature type="transmembrane region" description="Helical" evidence="1">
    <location>
        <begin position="23"/>
        <end position="42"/>
    </location>
</feature>
<feature type="transmembrane region" description="Helical" evidence="1">
    <location>
        <begin position="131"/>
        <end position="153"/>
    </location>
</feature>
<feature type="transmembrane region" description="Helical" evidence="1">
    <location>
        <begin position="458"/>
        <end position="476"/>
    </location>
</feature>
<keyword evidence="1" id="KW-0812">Transmembrane</keyword>
<name>A0ABS3VNG8_MICEH</name>
<feature type="transmembrane region" description="Helical" evidence="1">
    <location>
        <begin position="188"/>
        <end position="207"/>
    </location>
</feature>
<evidence type="ECO:0000313" key="2">
    <source>
        <dbReference type="EMBL" id="MBO4206075.1"/>
    </source>
</evidence>
<gene>
    <name evidence="2" type="ORF">GSF22_08655</name>
</gene>
<dbReference type="Proteomes" id="UP000823521">
    <property type="component" value="Unassembled WGS sequence"/>
</dbReference>